<reference evidence="2" key="1">
    <citation type="submission" date="2015-07" db="EMBL/GenBank/DDBJ databases">
        <authorList>
            <consortium name="Consortium for Microbial Forensics and Genomics (microFORGE)"/>
            <person name="Knight B.M."/>
            <person name="Roberts D.P."/>
            <person name="Lin D."/>
            <person name="Hari K."/>
            <person name="Fletcher J."/>
            <person name="Melcher U."/>
            <person name="Blagden T."/>
            <person name="Winegar R.A."/>
        </authorList>
    </citation>
    <scope>NUCLEOTIDE SEQUENCE [LARGE SCALE GENOMIC DNA]</scope>
    <source>
        <strain evidence="2">DSM 23493</strain>
    </source>
</reference>
<dbReference type="Proteomes" id="UP000037326">
    <property type="component" value="Unassembled WGS sequence"/>
</dbReference>
<sequence>MVNLDSIKYENTAKIIIVAVFQQQLEKIRAEYLKKSKNKQINNMNENIGTLKSPYVLLFN</sequence>
<dbReference type="PATRIC" id="fig|582475.4.peg.4730"/>
<dbReference type="AlphaFoldDB" id="A0A0K9F152"/>
<dbReference type="EMBL" id="LFXJ01000013">
    <property type="protein sequence ID" value="KMY28270.1"/>
    <property type="molecule type" value="Genomic_DNA"/>
</dbReference>
<proteinExistence type="predicted"/>
<organism evidence="1 2">
    <name type="scientific">Lysinibacillus xylanilyticus</name>
    <dbReference type="NCBI Taxonomy" id="582475"/>
    <lineage>
        <taxon>Bacteria</taxon>
        <taxon>Bacillati</taxon>
        <taxon>Bacillota</taxon>
        <taxon>Bacilli</taxon>
        <taxon>Bacillales</taxon>
        <taxon>Bacillaceae</taxon>
        <taxon>Lysinibacillus</taxon>
    </lineage>
</organism>
<comment type="caution">
    <text evidence="1">The sequence shown here is derived from an EMBL/GenBank/DDBJ whole genome shotgun (WGS) entry which is preliminary data.</text>
</comment>
<protein>
    <submittedName>
        <fullName evidence="1">Uncharacterized protein</fullName>
    </submittedName>
</protein>
<gene>
    <name evidence="1" type="ORF">ACZ11_23845</name>
</gene>
<evidence type="ECO:0000313" key="1">
    <source>
        <dbReference type="EMBL" id="KMY28270.1"/>
    </source>
</evidence>
<evidence type="ECO:0000313" key="2">
    <source>
        <dbReference type="Proteomes" id="UP000037326"/>
    </source>
</evidence>
<name>A0A0K9F152_9BACI</name>
<accession>A0A0K9F152</accession>